<evidence type="ECO:0000313" key="3">
    <source>
        <dbReference type="Proteomes" id="UP000264702"/>
    </source>
</evidence>
<name>A0A372IMZ6_9BACT</name>
<dbReference type="AlphaFoldDB" id="A0A372IMZ6"/>
<dbReference type="EMBL" id="QVQT01000004">
    <property type="protein sequence ID" value="RFU16111.1"/>
    <property type="molecule type" value="Genomic_DNA"/>
</dbReference>
<dbReference type="Gene3D" id="3.40.630.30">
    <property type="match status" value="1"/>
</dbReference>
<comment type="caution">
    <text evidence="2">The sequence shown here is derived from an EMBL/GenBank/DDBJ whole genome shotgun (WGS) entry which is preliminary data.</text>
</comment>
<organism evidence="2 3">
    <name type="scientific">Paracidobacterium acidisoli</name>
    <dbReference type="NCBI Taxonomy" id="2303751"/>
    <lineage>
        <taxon>Bacteria</taxon>
        <taxon>Pseudomonadati</taxon>
        <taxon>Acidobacteriota</taxon>
        <taxon>Terriglobia</taxon>
        <taxon>Terriglobales</taxon>
        <taxon>Acidobacteriaceae</taxon>
        <taxon>Paracidobacterium</taxon>
    </lineage>
</organism>
<dbReference type="GO" id="GO:0016747">
    <property type="term" value="F:acyltransferase activity, transferring groups other than amino-acyl groups"/>
    <property type="evidence" value="ECO:0007669"/>
    <property type="project" value="InterPro"/>
</dbReference>
<evidence type="ECO:0000259" key="1">
    <source>
        <dbReference type="PROSITE" id="PS51186"/>
    </source>
</evidence>
<accession>A0A372IMZ6</accession>
<feature type="domain" description="N-acetyltransferase" evidence="1">
    <location>
        <begin position="24"/>
        <end position="164"/>
    </location>
</feature>
<reference evidence="2 3" key="1">
    <citation type="submission" date="2018-08" db="EMBL/GenBank/DDBJ databases">
        <title>Acidipila sp. 4G-K13, an acidobacterium isolated from forest soil.</title>
        <authorList>
            <person name="Gao Z.-H."/>
            <person name="Qiu L.-H."/>
        </authorList>
    </citation>
    <scope>NUCLEOTIDE SEQUENCE [LARGE SCALE GENOMIC DNA]</scope>
    <source>
        <strain evidence="2 3">4G-K13</strain>
    </source>
</reference>
<dbReference type="RefSeq" id="WP_117300136.1">
    <property type="nucleotide sequence ID" value="NZ_QVQT02000004.1"/>
</dbReference>
<evidence type="ECO:0000313" key="2">
    <source>
        <dbReference type="EMBL" id="RFU16111.1"/>
    </source>
</evidence>
<dbReference type="SUPFAM" id="SSF55729">
    <property type="entry name" value="Acyl-CoA N-acyltransferases (Nat)"/>
    <property type="match status" value="1"/>
</dbReference>
<proteinExistence type="predicted"/>
<dbReference type="PROSITE" id="PS51186">
    <property type="entry name" value="GNAT"/>
    <property type="match status" value="1"/>
</dbReference>
<dbReference type="Pfam" id="PF00583">
    <property type="entry name" value="Acetyltransf_1"/>
    <property type="match status" value="1"/>
</dbReference>
<dbReference type="Proteomes" id="UP000264702">
    <property type="component" value="Unassembled WGS sequence"/>
</dbReference>
<sequence>MTDSFATRFALPSDAALISRHRRLMFADAGLGTSSDLARMEQSHERWVAQRIQDGAYIGWLIEDRSLERERPAVAASAGMLLLDWPPHPLDPEGSQRAYLLNVFVEPEYRRQRLGHSLIQLALAEAQRRGIRVTALHATEKGRYLYEILGFKTTNEMHFHAPEV</sequence>
<keyword evidence="3" id="KW-1185">Reference proteome</keyword>
<dbReference type="OrthoDB" id="119498at2"/>
<gene>
    <name evidence="2" type="ORF">D0Y96_11865</name>
</gene>
<dbReference type="InterPro" id="IPR000182">
    <property type="entry name" value="GNAT_dom"/>
</dbReference>
<dbReference type="CDD" id="cd04301">
    <property type="entry name" value="NAT_SF"/>
    <property type="match status" value="1"/>
</dbReference>
<dbReference type="InterPro" id="IPR016181">
    <property type="entry name" value="Acyl_CoA_acyltransferase"/>
</dbReference>
<keyword evidence="2" id="KW-0808">Transferase</keyword>
<protein>
    <submittedName>
        <fullName evidence="2">N-acetyltransferase</fullName>
    </submittedName>
</protein>